<dbReference type="Proteomes" id="UP001430584">
    <property type="component" value="Unassembled WGS sequence"/>
</dbReference>
<organism evidence="4 5">
    <name type="scientific">Diplodia seriata</name>
    <dbReference type="NCBI Taxonomy" id="420778"/>
    <lineage>
        <taxon>Eukaryota</taxon>
        <taxon>Fungi</taxon>
        <taxon>Dikarya</taxon>
        <taxon>Ascomycota</taxon>
        <taxon>Pezizomycotina</taxon>
        <taxon>Dothideomycetes</taxon>
        <taxon>Dothideomycetes incertae sedis</taxon>
        <taxon>Botryosphaeriales</taxon>
        <taxon>Botryosphaeriaceae</taxon>
        <taxon>Diplodia</taxon>
    </lineage>
</organism>
<evidence type="ECO:0000256" key="3">
    <source>
        <dbReference type="SAM" id="SignalP"/>
    </source>
</evidence>
<feature type="compositionally biased region" description="Low complexity" evidence="1">
    <location>
        <begin position="203"/>
        <end position="216"/>
    </location>
</feature>
<dbReference type="GeneID" id="92006781"/>
<name>A0ABR3CTZ8_9PEZI</name>
<comment type="caution">
    <text evidence="4">The sequence shown here is derived from an EMBL/GenBank/DDBJ whole genome shotgun (WGS) entry which is preliminary data.</text>
</comment>
<protein>
    <submittedName>
        <fullName evidence="4">Uncharacterized protein</fullName>
    </submittedName>
</protein>
<feature type="chain" id="PRO_5046460959" evidence="3">
    <location>
        <begin position="30"/>
        <end position="255"/>
    </location>
</feature>
<feature type="region of interest" description="Disordered" evidence="1">
    <location>
        <begin position="115"/>
        <end position="137"/>
    </location>
</feature>
<keyword evidence="2" id="KW-1133">Transmembrane helix</keyword>
<feature type="region of interest" description="Disordered" evidence="1">
    <location>
        <begin position="203"/>
        <end position="255"/>
    </location>
</feature>
<evidence type="ECO:0000256" key="2">
    <source>
        <dbReference type="SAM" id="Phobius"/>
    </source>
</evidence>
<evidence type="ECO:0000256" key="1">
    <source>
        <dbReference type="SAM" id="MobiDB-lite"/>
    </source>
</evidence>
<feature type="transmembrane region" description="Helical" evidence="2">
    <location>
        <begin position="142"/>
        <end position="163"/>
    </location>
</feature>
<dbReference type="RefSeq" id="XP_066636744.1">
    <property type="nucleotide sequence ID" value="XM_066774177.1"/>
</dbReference>
<accession>A0ABR3CTZ8</accession>
<reference evidence="4 5" key="1">
    <citation type="submission" date="2024-02" db="EMBL/GenBank/DDBJ databases">
        <title>De novo assembly and annotation of 12 fungi associated with fruit tree decline syndrome in Ontario, Canada.</title>
        <authorList>
            <person name="Sulman M."/>
            <person name="Ellouze W."/>
            <person name="Ilyukhin E."/>
        </authorList>
    </citation>
    <scope>NUCLEOTIDE SEQUENCE [LARGE SCALE GENOMIC DNA]</scope>
    <source>
        <strain evidence="4 5">FDS-637</strain>
    </source>
</reference>
<feature type="region of interest" description="Disordered" evidence="1">
    <location>
        <begin position="172"/>
        <end position="191"/>
    </location>
</feature>
<proteinExistence type="predicted"/>
<keyword evidence="3" id="KW-0732">Signal</keyword>
<keyword evidence="2" id="KW-0812">Transmembrane</keyword>
<keyword evidence="5" id="KW-1185">Reference proteome</keyword>
<feature type="compositionally biased region" description="Polar residues" evidence="1">
    <location>
        <begin position="116"/>
        <end position="125"/>
    </location>
</feature>
<feature type="signal peptide" evidence="3">
    <location>
        <begin position="1"/>
        <end position="29"/>
    </location>
</feature>
<keyword evidence="2" id="KW-0472">Membrane</keyword>
<sequence length="255" mass="26966">MRFNVAYGILLGFAILELLLLQAAVFVDGYAHAITKPAVLPTESAGGGVILRRGSILSIHPTTVIDCDARGHYFCRLSQYCYADSIGYIGCCPDGSFCVPTTRCIDAIVTDKITGPAQTDATPKPSNDSNDGSSGSDTGKKVGIAMATISGCILAATGAWFAYRRHLNARRNPQNAPWQAPSAGPYHQHPDAGELDAVVAESPVSEAATPATGPPGQANNFYGRYGPGGFLNPEYALRDGLHPEEDDRQVAENKP</sequence>
<evidence type="ECO:0000313" key="4">
    <source>
        <dbReference type="EMBL" id="KAL0263715.1"/>
    </source>
</evidence>
<evidence type="ECO:0000313" key="5">
    <source>
        <dbReference type="Proteomes" id="UP001430584"/>
    </source>
</evidence>
<dbReference type="EMBL" id="JAJVCZ030000002">
    <property type="protein sequence ID" value="KAL0263715.1"/>
    <property type="molecule type" value="Genomic_DNA"/>
</dbReference>
<feature type="compositionally biased region" description="Basic and acidic residues" evidence="1">
    <location>
        <begin position="236"/>
        <end position="255"/>
    </location>
</feature>
<gene>
    <name evidence="4" type="ORF">SLS55_002696</name>
</gene>
<feature type="compositionally biased region" description="Low complexity" evidence="1">
    <location>
        <begin position="126"/>
        <end position="137"/>
    </location>
</feature>